<keyword evidence="3" id="KW-1185">Reference proteome</keyword>
<organism evidence="2 3">
    <name type="scientific">Cenarchaeum symbiosum (strain A)</name>
    <dbReference type="NCBI Taxonomy" id="414004"/>
    <lineage>
        <taxon>Archaea</taxon>
        <taxon>Nitrososphaerota</taxon>
        <taxon>Candidatus Cenarchaeales</taxon>
        <taxon>Candidatus Cenarchaeaceae</taxon>
        <taxon>Candidatus Cenarchaeum</taxon>
    </lineage>
</organism>
<dbReference type="EMBL" id="DP000238">
    <property type="protein sequence ID" value="ABK77526.1"/>
    <property type="molecule type" value="Genomic_DNA"/>
</dbReference>
<keyword evidence="1" id="KW-0812">Transmembrane</keyword>
<accession>A0RW09</accession>
<dbReference type="EnsemblBacteria" id="ABK77526">
    <property type="protein sequence ID" value="ABK77526"/>
    <property type="gene ID" value="CENSYa_0894"/>
</dbReference>
<dbReference type="STRING" id="414004.CENSYa_0894"/>
<protein>
    <submittedName>
        <fullName evidence="2">Uncharacterized protein</fullName>
    </submittedName>
</protein>
<dbReference type="HOGENOM" id="CLU_2216941_0_0_2"/>
<evidence type="ECO:0000313" key="2">
    <source>
        <dbReference type="EMBL" id="ABK77526.1"/>
    </source>
</evidence>
<gene>
    <name evidence="2" type="ordered locus">CENSYa_0894</name>
</gene>
<keyword evidence="1" id="KW-1133">Transmembrane helix</keyword>
<dbReference type="Proteomes" id="UP000000758">
    <property type="component" value="Chromosome"/>
</dbReference>
<proteinExistence type="predicted"/>
<dbReference type="KEGG" id="csy:CENSYa_0894"/>
<sequence length="106" mass="11289">MGAVAGVIALTWMFFGTYLVRVGVTEHDMHVRIRHNFAPLHMGLGGNIAAEAAGLADACVNGAQCLDAGRLKDGEGRGRQARLTRTLGEQGLHDGNYKGMARGRDL</sequence>
<feature type="transmembrane region" description="Helical" evidence="1">
    <location>
        <begin position="6"/>
        <end position="24"/>
    </location>
</feature>
<reference evidence="2 3" key="1">
    <citation type="journal article" date="2006" name="Proc. Natl. Acad. Sci. U.S.A.">
        <title>Genomic analysis of the uncultivated marine crenarchaeote Cenarchaeum symbiosum.</title>
        <authorList>
            <person name="Hallam S.J."/>
            <person name="Konstantinidis K.T."/>
            <person name="Putnam N."/>
            <person name="Schleper C."/>
            <person name="Watanabe Y."/>
            <person name="Sugahara J."/>
            <person name="Preston C."/>
            <person name="de la Torre J."/>
            <person name="Richardson P.M."/>
            <person name="DeLong E.F."/>
        </authorList>
    </citation>
    <scope>NUCLEOTIDE SEQUENCE [LARGE SCALE GENOMIC DNA]</scope>
    <source>
        <strain evidence="3">A</strain>
    </source>
</reference>
<evidence type="ECO:0000313" key="3">
    <source>
        <dbReference type="Proteomes" id="UP000000758"/>
    </source>
</evidence>
<evidence type="ECO:0000256" key="1">
    <source>
        <dbReference type="SAM" id="Phobius"/>
    </source>
</evidence>
<name>A0RW09_CENSY</name>
<dbReference type="AlphaFoldDB" id="A0RW09"/>
<keyword evidence="1" id="KW-0472">Membrane</keyword>